<dbReference type="AlphaFoldDB" id="A0AAD3TSU4"/>
<feature type="region of interest" description="Disordered" evidence="1">
    <location>
        <begin position="257"/>
        <end position="276"/>
    </location>
</feature>
<organism evidence="2 3">
    <name type="scientific">Cutaneotrichosporon spelunceum</name>
    <dbReference type="NCBI Taxonomy" id="1672016"/>
    <lineage>
        <taxon>Eukaryota</taxon>
        <taxon>Fungi</taxon>
        <taxon>Dikarya</taxon>
        <taxon>Basidiomycota</taxon>
        <taxon>Agaricomycotina</taxon>
        <taxon>Tremellomycetes</taxon>
        <taxon>Trichosporonales</taxon>
        <taxon>Trichosporonaceae</taxon>
        <taxon>Cutaneotrichosporon</taxon>
    </lineage>
</organism>
<dbReference type="Proteomes" id="UP001222932">
    <property type="component" value="Unassembled WGS sequence"/>
</dbReference>
<reference evidence="2" key="2">
    <citation type="submission" date="2023-06" db="EMBL/GenBank/DDBJ databases">
        <authorList>
            <person name="Kobayashi Y."/>
            <person name="Kayamori A."/>
            <person name="Aoki K."/>
            <person name="Shiwa Y."/>
            <person name="Fujita N."/>
            <person name="Sugita T."/>
            <person name="Iwasaki W."/>
            <person name="Tanaka N."/>
            <person name="Takashima M."/>
        </authorList>
    </citation>
    <scope>NUCLEOTIDE SEQUENCE</scope>
    <source>
        <strain evidence="2">HIS016</strain>
    </source>
</reference>
<reference evidence="2" key="1">
    <citation type="journal article" date="2023" name="BMC Genomics">
        <title>Chromosome-level genome assemblies of Cutaneotrichosporon spp. (Trichosporonales, Basidiomycota) reveal imbalanced evolution between nucleotide sequences and chromosome synteny.</title>
        <authorList>
            <person name="Kobayashi Y."/>
            <person name="Kayamori A."/>
            <person name="Aoki K."/>
            <person name="Shiwa Y."/>
            <person name="Matsutani M."/>
            <person name="Fujita N."/>
            <person name="Sugita T."/>
            <person name="Iwasaki W."/>
            <person name="Tanaka N."/>
            <person name="Takashima M."/>
        </authorList>
    </citation>
    <scope>NUCLEOTIDE SEQUENCE</scope>
    <source>
        <strain evidence="2">HIS016</strain>
    </source>
</reference>
<evidence type="ECO:0000313" key="3">
    <source>
        <dbReference type="Proteomes" id="UP001222932"/>
    </source>
</evidence>
<sequence length="463" mass="49652">MSHRAQTPDANLPAALTQLFAEGDHFLRPSEDMLLDSGLEDSQTVAAIAAAAEQAAEHVGQAEGEHAEAQQIEQHGQLGHEQLDQEHHVLSHQQLEQHLEPELGPHDIDLAPPEKQSALEVLASSLRAESDRLRRAVSHLEAQGLGLEAALPALPLEMDVDGLDISQHTLRELASAAAGEAFFPALGSLHSLQVEEENPATVADFLHGLVAQVTVPRAGEGRPKVDPFEVARRGIEAEIEATRAAIIAKEVEIEAAKGREGEATGASSPEDKAALDAQSTKVASALEAARARAAVLRDAVLRIKRERDAAHLAVLGMEAELAVMGDEARPAASVRALTDVRSYLEDVLKNYKEKGKLPAPPLPSLPPLMLAAMAPPSSLPKKRGRPPRSATRPSVVPAQLAHLVPEQDEIAARAGHAPIRRKGVKRNKIELEREAARISEETEMMKSLARMGVWKGDEWVAGA</sequence>
<keyword evidence="3" id="KW-1185">Reference proteome</keyword>
<feature type="region of interest" description="Disordered" evidence="1">
    <location>
        <begin position="373"/>
        <end position="394"/>
    </location>
</feature>
<accession>A0AAD3TSU4</accession>
<dbReference type="EMBL" id="BTCM01000002">
    <property type="protein sequence ID" value="GMK55999.1"/>
    <property type="molecule type" value="Genomic_DNA"/>
</dbReference>
<comment type="caution">
    <text evidence="2">The sequence shown here is derived from an EMBL/GenBank/DDBJ whole genome shotgun (WGS) entry which is preliminary data.</text>
</comment>
<evidence type="ECO:0000313" key="2">
    <source>
        <dbReference type="EMBL" id="GMK55999.1"/>
    </source>
</evidence>
<gene>
    <name evidence="2" type="ORF">CspeluHIS016_0210550</name>
</gene>
<evidence type="ECO:0000256" key="1">
    <source>
        <dbReference type="SAM" id="MobiDB-lite"/>
    </source>
</evidence>
<protein>
    <submittedName>
        <fullName evidence="2">Uncharacterized protein</fullName>
    </submittedName>
</protein>
<proteinExistence type="predicted"/>
<name>A0AAD3TSU4_9TREE</name>